<keyword evidence="7" id="KW-1185">Reference proteome</keyword>
<reference evidence="6 7" key="1">
    <citation type="submission" date="2020-08" db="EMBL/GenBank/DDBJ databases">
        <title>Sequencing the genomes of 1000 actinobacteria strains.</title>
        <authorList>
            <person name="Klenk H.-P."/>
        </authorList>
    </citation>
    <scope>NUCLEOTIDE SEQUENCE [LARGE SCALE GENOMIC DNA]</scope>
    <source>
        <strain evidence="6 7">DSM 43851</strain>
    </source>
</reference>
<comment type="caution">
    <text evidence="6">The sequence shown here is derived from an EMBL/GenBank/DDBJ whole genome shotgun (WGS) entry which is preliminary data.</text>
</comment>
<dbReference type="AlphaFoldDB" id="A0A7W9KCA8"/>
<feature type="domain" description="HTH hxlR-type" evidence="5">
    <location>
        <begin position="32"/>
        <end position="130"/>
    </location>
</feature>
<protein>
    <submittedName>
        <fullName evidence="6">DNA-binding HxlR family transcriptional regulator</fullName>
    </submittedName>
</protein>
<evidence type="ECO:0000313" key="7">
    <source>
        <dbReference type="Proteomes" id="UP000585638"/>
    </source>
</evidence>
<dbReference type="InterPro" id="IPR002577">
    <property type="entry name" value="HTH_HxlR"/>
</dbReference>
<organism evidence="6 7">
    <name type="scientific">Kutzneria kofuensis</name>
    <dbReference type="NCBI Taxonomy" id="103725"/>
    <lineage>
        <taxon>Bacteria</taxon>
        <taxon>Bacillati</taxon>
        <taxon>Actinomycetota</taxon>
        <taxon>Actinomycetes</taxon>
        <taxon>Pseudonocardiales</taxon>
        <taxon>Pseudonocardiaceae</taxon>
        <taxon>Kutzneria</taxon>
    </lineage>
</organism>
<proteinExistence type="predicted"/>
<evidence type="ECO:0000259" key="5">
    <source>
        <dbReference type="PROSITE" id="PS51118"/>
    </source>
</evidence>
<evidence type="ECO:0000256" key="2">
    <source>
        <dbReference type="ARBA" id="ARBA00023125"/>
    </source>
</evidence>
<feature type="region of interest" description="Disordered" evidence="4">
    <location>
        <begin position="126"/>
        <end position="171"/>
    </location>
</feature>
<dbReference type="PANTHER" id="PTHR33204">
    <property type="entry name" value="TRANSCRIPTIONAL REGULATOR, MARR FAMILY"/>
    <property type="match status" value="1"/>
</dbReference>
<accession>A0A7W9KCA8</accession>
<dbReference type="InterPro" id="IPR036388">
    <property type="entry name" value="WH-like_DNA-bd_sf"/>
</dbReference>
<keyword evidence="2 6" id="KW-0238">DNA-binding</keyword>
<gene>
    <name evidence="6" type="ORF">BJ998_001021</name>
</gene>
<dbReference type="InterPro" id="IPR036390">
    <property type="entry name" value="WH_DNA-bd_sf"/>
</dbReference>
<dbReference type="Proteomes" id="UP000585638">
    <property type="component" value="Unassembled WGS sequence"/>
</dbReference>
<dbReference type="Gene3D" id="1.10.10.10">
    <property type="entry name" value="Winged helix-like DNA-binding domain superfamily/Winged helix DNA-binding domain"/>
    <property type="match status" value="1"/>
</dbReference>
<dbReference type="PROSITE" id="PS51118">
    <property type="entry name" value="HTH_HXLR"/>
    <property type="match status" value="1"/>
</dbReference>
<dbReference type="Pfam" id="PF01638">
    <property type="entry name" value="HxlR"/>
    <property type="match status" value="1"/>
</dbReference>
<evidence type="ECO:0000256" key="1">
    <source>
        <dbReference type="ARBA" id="ARBA00023015"/>
    </source>
</evidence>
<dbReference type="EMBL" id="JACHIR010000001">
    <property type="protein sequence ID" value="MBB5889825.1"/>
    <property type="molecule type" value="Genomic_DNA"/>
</dbReference>
<dbReference type="SUPFAM" id="SSF46785">
    <property type="entry name" value="Winged helix' DNA-binding domain"/>
    <property type="match status" value="1"/>
</dbReference>
<evidence type="ECO:0000313" key="6">
    <source>
        <dbReference type="EMBL" id="MBB5889825.1"/>
    </source>
</evidence>
<sequence>MKSTDATEPPLDSEWRDDAAVPIPATHLANWSEVAEVIETIALRSALPVLVALGHGSMRYSELSRSLHMDNKQLSRVLRRLREAHIVARQVNGAQRPVQVRYHLTPSGQNLVAILAELESWRLPEDDRHTRRAARQARPDDGEGSPSTLIGGHHAGASRMAPSAAENPSAN</sequence>
<keyword evidence="1" id="KW-0805">Transcription regulation</keyword>
<dbReference type="RefSeq" id="WP_184858914.1">
    <property type="nucleotide sequence ID" value="NZ_BAAAWY010000008.1"/>
</dbReference>
<dbReference type="GO" id="GO:0003677">
    <property type="term" value="F:DNA binding"/>
    <property type="evidence" value="ECO:0007669"/>
    <property type="project" value="UniProtKB-KW"/>
</dbReference>
<evidence type="ECO:0000256" key="4">
    <source>
        <dbReference type="SAM" id="MobiDB-lite"/>
    </source>
</evidence>
<evidence type="ECO:0000256" key="3">
    <source>
        <dbReference type="ARBA" id="ARBA00023163"/>
    </source>
</evidence>
<name>A0A7W9KCA8_9PSEU</name>
<keyword evidence="3" id="KW-0804">Transcription</keyword>